<dbReference type="Proteomes" id="UP000199445">
    <property type="component" value="Unassembled WGS sequence"/>
</dbReference>
<evidence type="ECO:0000256" key="2">
    <source>
        <dbReference type="ARBA" id="ARBA00022723"/>
    </source>
</evidence>
<comment type="function">
    <text evidence="6">Removes the formyl group from the N-terminal Met of newly synthesized proteins. Requires at least a dipeptide for an efficient rate of reaction. N-terminal L-methionine is a prerequisite for activity but the enzyme has broad specificity at other positions.</text>
</comment>
<dbReference type="PRINTS" id="PR01576">
    <property type="entry name" value="PDEFORMYLASE"/>
</dbReference>
<gene>
    <name evidence="6" type="primary">def</name>
    <name evidence="7" type="ORF">SAMN05216429_107104</name>
</gene>
<dbReference type="NCBIfam" id="NF001159">
    <property type="entry name" value="PRK00150.1-3"/>
    <property type="match status" value="1"/>
</dbReference>
<dbReference type="Gene3D" id="3.90.45.10">
    <property type="entry name" value="Peptide deformylase"/>
    <property type="match status" value="1"/>
</dbReference>
<dbReference type="EMBL" id="FOSC01000007">
    <property type="protein sequence ID" value="SFJ90088.1"/>
    <property type="molecule type" value="Genomic_DNA"/>
</dbReference>
<dbReference type="InterPro" id="IPR023635">
    <property type="entry name" value="Peptide_deformylase"/>
</dbReference>
<dbReference type="CDD" id="cd00487">
    <property type="entry name" value="Pep_deformylase"/>
    <property type="match status" value="1"/>
</dbReference>
<comment type="similarity">
    <text evidence="1 6">Belongs to the polypeptide deformylase family.</text>
</comment>
<keyword evidence="5 6" id="KW-0408">Iron</keyword>
<reference evidence="7 8" key="1">
    <citation type="submission" date="2016-10" db="EMBL/GenBank/DDBJ databases">
        <authorList>
            <person name="de Groot N.N."/>
        </authorList>
    </citation>
    <scope>NUCLEOTIDE SEQUENCE [LARGE SCALE GENOMIC DNA]</scope>
    <source>
        <strain evidence="7 8">IBRC-M 10445</strain>
    </source>
</reference>
<dbReference type="PANTHER" id="PTHR10458">
    <property type="entry name" value="PEPTIDE DEFORMYLASE"/>
    <property type="match status" value="1"/>
</dbReference>
<feature type="active site" evidence="6">
    <location>
        <position position="171"/>
    </location>
</feature>
<keyword evidence="3 6" id="KW-0378">Hydrolase</keyword>
<dbReference type="PIRSF" id="PIRSF004749">
    <property type="entry name" value="Pep_def"/>
    <property type="match status" value="1"/>
</dbReference>
<keyword evidence="8" id="KW-1185">Reference proteome</keyword>
<dbReference type="EC" id="3.5.1.88" evidence="6"/>
<keyword evidence="4 6" id="KW-0648">Protein biosynthesis</keyword>
<dbReference type="FunFam" id="3.90.45.10:FF:000001">
    <property type="entry name" value="Peptide deformylase"/>
    <property type="match status" value="1"/>
</dbReference>
<dbReference type="InterPro" id="IPR036821">
    <property type="entry name" value="Peptide_deformylase_sf"/>
</dbReference>
<evidence type="ECO:0000256" key="4">
    <source>
        <dbReference type="ARBA" id="ARBA00022917"/>
    </source>
</evidence>
<dbReference type="GO" id="GO:0042586">
    <property type="term" value="F:peptide deformylase activity"/>
    <property type="evidence" value="ECO:0007669"/>
    <property type="project" value="UniProtKB-UniRule"/>
</dbReference>
<evidence type="ECO:0000313" key="8">
    <source>
        <dbReference type="Proteomes" id="UP000199445"/>
    </source>
</evidence>
<dbReference type="NCBIfam" id="TIGR00079">
    <property type="entry name" value="pept_deformyl"/>
    <property type="match status" value="1"/>
</dbReference>
<evidence type="ECO:0000256" key="1">
    <source>
        <dbReference type="ARBA" id="ARBA00010759"/>
    </source>
</evidence>
<dbReference type="HAMAP" id="MF_00163">
    <property type="entry name" value="Pep_deformylase"/>
    <property type="match status" value="1"/>
</dbReference>
<proteinExistence type="inferred from homology"/>
<sequence length="204" mass="23194">MSENTFCAARRRILANRITVRGFNGGTATNKGENQSAMIREILEYPDPRLRTIAKPVDEVTDDIRTLIDDMFETMYDANGIGLAATQIDVHKQVIVMDLSEDKSEPRVFINPKVEVLDGDLEAMQEGCLSVPGFYEDVKRIEHCRITAKDRNGEEFVLEAEGLLAVCIQHEMDHLNGKLFVDYLSQLKRSRIRKKLEKLHKQSA</sequence>
<evidence type="ECO:0000256" key="5">
    <source>
        <dbReference type="ARBA" id="ARBA00023004"/>
    </source>
</evidence>
<dbReference type="SUPFAM" id="SSF56420">
    <property type="entry name" value="Peptide deformylase"/>
    <property type="match status" value="1"/>
</dbReference>
<dbReference type="PANTHER" id="PTHR10458:SF21">
    <property type="entry name" value="PEPTIDE DEFORMYLASE"/>
    <property type="match status" value="1"/>
</dbReference>
<feature type="binding site" evidence="6">
    <location>
        <position position="174"/>
    </location>
    <ligand>
        <name>Fe cation</name>
        <dbReference type="ChEBI" id="CHEBI:24875"/>
    </ligand>
</feature>
<dbReference type="GO" id="GO:0006412">
    <property type="term" value="P:translation"/>
    <property type="evidence" value="ECO:0007669"/>
    <property type="project" value="UniProtKB-UniRule"/>
</dbReference>
<keyword evidence="2 6" id="KW-0479">Metal-binding</keyword>
<feature type="binding site" evidence="6">
    <location>
        <position position="170"/>
    </location>
    <ligand>
        <name>Fe cation</name>
        <dbReference type="ChEBI" id="CHEBI:24875"/>
    </ligand>
</feature>
<protein>
    <recommendedName>
        <fullName evidence="6">Peptide deformylase</fullName>
        <shortName evidence="6">PDF</shortName>
        <ecNumber evidence="6">3.5.1.88</ecNumber>
    </recommendedName>
    <alternativeName>
        <fullName evidence="6">Polypeptide deformylase</fullName>
    </alternativeName>
</protein>
<dbReference type="AlphaFoldDB" id="A0A1I3V3R8"/>
<evidence type="ECO:0000256" key="6">
    <source>
        <dbReference type="HAMAP-Rule" id="MF_00163"/>
    </source>
</evidence>
<dbReference type="Pfam" id="PF01327">
    <property type="entry name" value="Pep_deformylase"/>
    <property type="match status" value="1"/>
</dbReference>
<dbReference type="GO" id="GO:0046872">
    <property type="term" value="F:metal ion binding"/>
    <property type="evidence" value="ECO:0007669"/>
    <property type="project" value="UniProtKB-KW"/>
</dbReference>
<feature type="binding site" evidence="6">
    <location>
        <position position="128"/>
    </location>
    <ligand>
        <name>Fe cation</name>
        <dbReference type="ChEBI" id="CHEBI:24875"/>
    </ligand>
</feature>
<accession>A0A1I3V3R8</accession>
<comment type="catalytic activity">
    <reaction evidence="6">
        <text>N-terminal N-formyl-L-methionyl-[peptide] + H2O = N-terminal L-methionyl-[peptide] + formate</text>
        <dbReference type="Rhea" id="RHEA:24420"/>
        <dbReference type="Rhea" id="RHEA-COMP:10639"/>
        <dbReference type="Rhea" id="RHEA-COMP:10640"/>
        <dbReference type="ChEBI" id="CHEBI:15377"/>
        <dbReference type="ChEBI" id="CHEBI:15740"/>
        <dbReference type="ChEBI" id="CHEBI:49298"/>
        <dbReference type="ChEBI" id="CHEBI:64731"/>
        <dbReference type="EC" id="3.5.1.88"/>
    </reaction>
</comment>
<comment type="cofactor">
    <cofactor evidence="6">
        <name>Fe(2+)</name>
        <dbReference type="ChEBI" id="CHEBI:29033"/>
    </cofactor>
    <text evidence="6">Binds 1 Fe(2+) ion.</text>
</comment>
<name>A0A1I3V3R8_9GAMM</name>
<organism evidence="7 8">
    <name type="scientific">Marinobacter persicus</name>
    <dbReference type="NCBI Taxonomy" id="930118"/>
    <lineage>
        <taxon>Bacteria</taxon>
        <taxon>Pseudomonadati</taxon>
        <taxon>Pseudomonadota</taxon>
        <taxon>Gammaproteobacteria</taxon>
        <taxon>Pseudomonadales</taxon>
        <taxon>Marinobacteraceae</taxon>
        <taxon>Marinobacter</taxon>
    </lineage>
</organism>
<evidence type="ECO:0000256" key="3">
    <source>
        <dbReference type="ARBA" id="ARBA00022801"/>
    </source>
</evidence>
<evidence type="ECO:0000313" key="7">
    <source>
        <dbReference type="EMBL" id="SFJ90088.1"/>
    </source>
</evidence>